<evidence type="ECO:0000256" key="1">
    <source>
        <dbReference type="SAM" id="SignalP"/>
    </source>
</evidence>
<sequence length="155" mass="17550">MKSLKITSVLIFMFFLSACASLPNFGKKVDQTSPDAVANAYIEAFYSGNPGTIKKILSPKELAEINEDEDTKMIFIAVENIGKYIKNGGGYKNLKITNIKKSNNDTSRNYYYDIDLPYVTRHSPTEWFEKSSSIDLIKDANGLWWVAEIDGIYRL</sequence>
<dbReference type="RefSeq" id="WP_067420362.1">
    <property type="nucleotide sequence ID" value="NZ_LZEX01000001.1"/>
</dbReference>
<name>A0A1B8HP17_9GAMM</name>
<reference evidence="2 3" key="1">
    <citation type="submission" date="2016-06" db="EMBL/GenBank/DDBJ databases">
        <authorList>
            <person name="Kjaerup R.B."/>
            <person name="Dalgaard T.S."/>
            <person name="Juul-Madsen H.R."/>
        </authorList>
    </citation>
    <scope>NUCLEOTIDE SEQUENCE [LARGE SCALE GENOMIC DNA]</scope>
    <source>
        <strain evidence="2 3">GCSL-Mp3</strain>
    </source>
</reference>
<feature type="signal peptide" evidence="1">
    <location>
        <begin position="1"/>
        <end position="20"/>
    </location>
</feature>
<evidence type="ECO:0008006" key="4">
    <source>
        <dbReference type="Google" id="ProtNLM"/>
    </source>
</evidence>
<dbReference type="AlphaFoldDB" id="A0A1B8HP17"/>
<dbReference type="PROSITE" id="PS51257">
    <property type="entry name" value="PROKAR_LIPOPROTEIN"/>
    <property type="match status" value="1"/>
</dbReference>
<gene>
    <name evidence="2" type="ORF">AYY17_00275</name>
</gene>
<feature type="chain" id="PRO_5008609863" description="DUF4878 domain-containing protein" evidence="1">
    <location>
        <begin position="21"/>
        <end position="155"/>
    </location>
</feature>
<proteinExistence type="predicted"/>
<organism evidence="2 3">
    <name type="scientific">Morganella psychrotolerans</name>
    <dbReference type="NCBI Taxonomy" id="368603"/>
    <lineage>
        <taxon>Bacteria</taxon>
        <taxon>Pseudomonadati</taxon>
        <taxon>Pseudomonadota</taxon>
        <taxon>Gammaproteobacteria</taxon>
        <taxon>Enterobacterales</taxon>
        <taxon>Morganellaceae</taxon>
        <taxon>Morganella</taxon>
    </lineage>
</organism>
<accession>A0A1B8HP17</accession>
<dbReference type="EMBL" id="LZEX01000001">
    <property type="protein sequence ID" value="OBU11235.1"/>
    <property type="molecule type" value="Genomic_DNA"/>
</dbReference>
<dbReference type="Gene3D" id="3.10.450.50">
    <property type="match status" value="1"/>
</dbReference>
<evidence type="ECO:0000313" key="3">
    <source>
        <dbReference type="Proteomes" id="UP000092247"/>
    </source>
</evidence>
<dbReference type="Proteomes" id="UP000092247">
    <property type="component" value="Unassembled WGS sequence"/>
</dbReference>
<protein>
    <recommendedName>
        <fullName evidence="4">DUF4878 domain-containing protein</fullName>
    </recommendedName>
</protein>
<evidence type="ECO:0000313" key="2">
    <source>
        <dbReference type="EMBL" id="OBU11235.1"/>
    </source>
</evidence>
<keyword evidence="1" id="KW-0732">Signal</keyword>
<comment type="caution">
    <text evidence="2">The sequence shown here is derived from an EMBL/GenBank/DDBJ whole genome shotgun (WGS) entry which is preliminary data.</text>
</comment>